<proteinExistence type="predicted"/>
<accession>A0A067T6X2</accession>
<name>A0A067T6X2_GALM3</name>
<reference evidence="3" key="1">
    <citation type="journal article" date="2014" name="Proc. Natl. Acad. Sci. U.S.A.">
        <title>Extensive sampling of basidiomycete genomes demonstrates inadequacy of the white-rot/brown-rot paradigm for wood decay fungi.</title>
        <authorList>
            <person name="Riley R."/>
            <person name="Salamov A.A."/>
            <person name="Brown D.W."/>
            <person name="Nagy L.G."/>
            <person name="Floudas D."/>
            <person name="Held B.W."/>
            <person name="Levasseur A."/>
            <person name="Lombard V."/>
            <person name="Morin E."/>
            <person name="Otillar R."/>
            <person name="Lindquist E.A."/>
            <person name="Sun H."/>
            <person name="LaButti K.M."/>
            <person name="Schmutz J."/>
            <person name="Jabbour D."/>
            <person name="Luo H."/>
            <person name="Baker S.E."/>
            <person name="Pisabarro A.G."/>
            <person name="Walton J.D."/>
            <person name="Blanchette R.A."/>
            <person name="Henrissat B."/>
            <person name="Martin F."/>
            <person name="Cullen D."/>
            <person name="Hibbett D.S."/>
            <person name="Grigoriev I.V."/>
        </authorList>
    </citation>
    <scope>NUCLEOTIDE SEQUENCE [LARGE SCALE GENOMIC DNA]</scope>
    <source>
        <strain evidence="3">CBS 339.88</strain>
    </source>
</reference>
<gene>
    <name evidence="2" type="ORF">GALMADRAFT_249647</name>
</gene>
<dbReference type="AlphaFoldDB" id="A0A067T6X2"/>
<evidence type="ECO:0000313" key="2">
    <source>
        <dbReference type="EMBL" id="KDR74763.1"/>
    </source>
</evidence>
<dbReference type="EMBL" id="KL142382">
    <property type="protein sequence ID" value="KDR74763.1"/>
    <property type="molecule type" value="Genomic_DNA"/>
</dbReference>
<feature type="compositionally biased region" description="Basic and acidic residues" evidence="1">
    <location>
        <begin position="113"/>
        <end position="125"/>
    </location>
</feature>
<sequence>MVTATRPHQEQYEVFLTSSLAGFRGQFVLNVRHSTSSLVFDIDSSCCLPSPSLILGTSGTSSLRTRSCSSRTDTAFVLYSTIIFLFLPTSPADIRSMQSPNSCSRTSLDDATNEEKQEEGNREEGGPPIKFSCTALRNRSDLAWVLALAF</sequence>
<keyword evidence="3" id="KW-1185">Reference proteome</keyword>
<protein>
    <submittedName>
        <fullName evidence="2">Uncharacterized protein</fullName>
    </submittedName>
</protein>
<feature type="region of interest" description="Disordered" evidence="1">
    <location>
        <begin position="95"/>
        <end position="128"/>
    </location>
</feature>
<evidence type="ECO:0000256" key="1">
    <source>
        <dbReference type="SAM" id="MobiDB-lite"/>
    </source>
</evidence>
<organism evidence="2 3">
    <name type="scientific">Galerina marginata (strain CBS 339.88)</name>
    <dbReference type="NCBI Taxonomy" id="685588"/>
    <lineage>
        <taxon>Eukaryota</taxon>
        <taxon>Fungi</taxon>
        <taxon>Dikarya</taxon>
        <taxon>Basidiomycota</taxon>
        <taxon>Agaricomycotina</taxon>
        <taxon>Agaricomycetes</taxon>
        <taxon>Agaricomycetidae</taxon>
        <taxon>Agaricales</taxon>
        <taxon>Agaricineae</taxon>
        <taxon>Strophariaceae</taxon>
        <taxon>Galerina</taxon>
    </lineage>
</organism>
<feature type="compositionally biased region" description="Polar residues" evidence="1">
    <location>
        <begin position="96"/>
        <end position="110"/>
    </location>
</feature>
<dbReference type="HOGENOM" id="CLU_1740632_0_0_1"/>
<dbReference type="Proteomes" id="UP000027222">
    <property type="component" value="Unassembled WGS sequence"/>
</dbReference>
<evidence type="ECO:0000313" key="3">
    <source>
        <dbReference type="Proteomes" id="UP000027222"/>
    </source>
</evidence>